<dbReference type="GO" id="GO:0019430">
    <property type="term" value="P:removal of superoxide radicals"/>
    <property type="evidence" value="ECO:0007669"/>
    <property type="project" value="TreeGrafter"/>
</dbReference>
<feature type="compositionally biased region" description="Basic and acidic residues" evidence="9">
    <location>
        <begin position="229"/>
        <end position="239"/>
    </location>
</feature>
<evidence type="ECO:0000256" key="8">
    <source>
        <dbReference type="ARBA" id="ARBA00049091"/>
    </source>
</evidence>
<evidence type="ECO:0000259" key="10">
    <source>
        <dbReference type="PROSITE" id="PS51352"/>
    </source>
</evidence>
<dbReference type="InterPro" id="IPR000866">
    <property type="entry name" value="AhpC/TSA"/>
</dbReference>
<reference evidence="11" key="1">
    <citation type="submission" date="2020-08" db="EMBL/GenBank/DDBJ databases">
        <title>Spodoptera exigua strain:BAW_Kor-Di-RS1 Genome sequencing and assembly.</title>
        <authorList>
            <person name="Kim J."/>
            <person name="Nam H.Y."/>
            <person name="Kwon M."/>
            <person name="Choi J.H."/>
            <person name="Cho S.R."/>
            <person name="Kim G.-H."/>
        </authorList>
    </citation>
    <scope>NUCLEOTIDE SEQUENCE</scope>
    <source>
        <strain evidence="11">BAW_Kor-Di-RS1</strain>
        <tissue evidence="11">Whole-body</tissue>
    </source>
</reference>
<dbReference type="Pfam" id="PF00578">
    <property type="entry name" value="AhpC-TSA"/>
    <property type="match status" value="2"/>
</dbReference>
<organism evidence="11 12">
    <name type="scientific">Spodoptera exigua</name>
    <name type="common">Beet armyworm</name>
    <name type="synonym">Noctua fulgens</name>
    <dbReference type="NCBI Taxonomy" id="7107"/>
    <lineage>
        <taxon>Eukaryota</taxon>
        <taxon>Metazoa</taxon>
        <taxon>Ecdysozoa</taxon>
        <taxon>Arthropoda</taxon>
        <taxon>Hexapoda</taxon>
        <taxon>Insecta</taxon>
        <taxon>Pterygota</taxon>
        <taxon>Neoptera</taxon>
        <taxon>Endopterygota</taxon>
        <taxon>Lepidoptera</taxon>
        <taxon>Glossata</taxon>
        <taxon>Ditrysia</taxon>
        <taxon>Noctuoidea</taxon>
        <taxon>Noctuidae</taxon>
        <taxon>Amphipyrinae</taxon>
        <taxon>Spodoptera</taxon>
    </lineage>
</organism>
<dbReference type="Pfam" id="PF10417">
    <property type="entry name" value="1-cysPrx_C"/>
    <property type="match status" value="1"/>
</dbReference>
<dbReference type="GO" id="GO:0005829">
    <property type="term" value="C:cytosol"/>
    <property type="evidence" value="ECO:0007669"/>
    <property type="project" value="TreeGrafter"/>
</dbReference>
<comment type="similarity">
    <text evidence="1">Belongs to the peroxiredoxin family. AhpC/Prx1 subfamily.</text>
</comment>
<dbReference type="InterPro" id="IPR050217">
    <property type="entry name" value="Peroxiredoxin"/>
</dbReference>
<dbReference type="PANTHER" id="PTHR10681:SF163">
    <property type="entry name" value="AT16346P-RELATED"/>
    <property type="match status" value="1"/>
</dbReference>
<evidence type="ECO:0000256" key="1">
    <source>
        <dbReference type="ARBA" id="ARBA00009796"/>
    </source>
</evidence>
<keyword evidence="12" id="KW-1185">Reference proteome</keyword>
<dbReference type="InterPro" id="IPR036249">
    <property type="entry name" value="Thioredoxin-like_sf"/>
</dbReference>
<evidence type="ECO:0000256" key="2">
    <source>
        <dbReference type="ARBA" id="ARBA00013017"/>
    </source>
</evidence>
<dbReference type="GO" id="GO:0008379">
    <property type="term" value="F:thioredoxin peroxidase activity"/>
    <property type="evidence" value="ECO:0007669"/>
    <property type="project" value="TreeGrafter"/>
</dbReference>
<evidence type="ECO:0000313" key="11">
    <source>
        <dbReference type="EMBL" id="KAF9407686.1"/>
    </source>
</evidence>
<dbReference type="Gene3D" id="3.40.30.10">
    <property type="entry name" value="Glutaredoxin"/>
    <property type="match status" value="2"/>
</dbReference>
<protein>
    <recommendedName>
        <fullName evidence="2">thioredoxin-dependent peroxiredoxin</fullName>
        <ecNumber evidence="2">1.11.1.24</ecNumber>
    </recommendedName>
</protein>
<dbReference type="EC" id="1.11.1.24" evidence="2"/>
<gene>
    <name evidence="11" type="ORF">HW555_012376</name>
</gene>
<evidence type="ECO:0000256" key="4">
    <source>
        <dbReference type="ARBA" id="ARBA00022862"/>
    </source>
</evidence>
<evidence type="ECO:0000313" key="12">
    <source>
        <dbReference type="Proteomes" id="UP000648187"/>
    </source>
</evidence>
<comment type="caution">
    <text evidence="11">The sequence shown here is derived from an EMBL/GenBank/DDBJ whole genome shotgun (WGS) entry which is preliminary data.</text>
</comment>
<dbReference type="CDD" id="cd03015">
    <property type="entry name" value="PRX_Typ2cys"/>
    <property type="match status" value="1"/>
</dbReference>
<evidence type="ECO:0000256" key="9">
    <source>
        <dbReference type="SAM" id="MobiDB-lite"/>
    </source>
</evidence>
<name>A0A835G3K8_SPOEX</name>
<accession>A0A835G3K8</accession>
<feature type="domain" description="Thioredoxin" evidence="10">
    <location>
        <begin position="141"/>
        <end position="358"/>
    </location>
</feature>
<dbReference type="PROSITE" id="PS51352">
    <property type="entry name" value="THIOREDOXIN_2"/>
    <property type="match status" value="1"/>
</dbReference>
<evidence type="ECO:0000256" key="3">
    <source>
        <dbReference type="ARBA" id="ARBA00022559"/>
    </source>
</evidence>
<dbReference type="FunFam" id="3.40.30.10:FF:000003">
    <property type="entry name" value="Peroxiredoxin 1"/>
    <property type="match status" value="1"/>
</dbReference>
<dbReference type="GO" id="GO:0045454">
    <property type="term" value="P:cell redox homeostasis"/>
    <property type="evidence" value="ECO:0007669"/>
    <property type="project" value="TreeGrafter"/>
</dbReference>
<comment type="catalytic activity">
    <reaction evidence="8">
        <text>a hydroperoxide + [thioredoxin]-dithiol = an alcohol + [thioredoxin]-disulfide + H2O</text>
        <dbReference type="Rhea" id="RHEA:62620"/>
        <dbReference type="Rhea" id="RHEA-COMP:10698"/>
        <dbReference type="Rhea" id="RHEA-COMP:10700"/>
        <dbReference type="ChEBI" id="CHEBI:15377"/>
        <dbReference type="ChEBI" id="CHEBI:29950"/>
        <dbReference type="ChEBI" id="CHEBI:30879"/>
        <dbReference type="ChEBI" id="CHEBI:35924"/>
        <dbReference type="ChEBI" id="CHEBI:50058"/>
        <dbReference type="EC" id="1.11.1.24"/>
    </reaction>
</comment>
<dbReference type="EMBL" id="JACKWZ010000445">
    <property type="protein sequence ID" value="KAF9407686.1"/>
    <property type="molecule type" value="Genomic_DNA"/>
</dbReference>
<evidence type="ECO:0000256" key="5">
    <source>
        <dbReference type="ARBA" id="ARBA00023002"/>
    </source>
</evidence>
<dbReference type="GO" id="GO:0042744">
    <property type="term" value="P:hydrogen peroxide catabolic process"/>
    <property type="evidence" value="ECO:0007669"/>
    <property type="project" value="TreeGrafter"/>
</dbReference>
<sequence length="392" mass="44174">MSMEHKCYCRGDDGHSLDLDKPEHLLPMMRPFSMRVTNLETIIKNMFTSGMLSGYLQYGKGGLLVGLWRETKNLTFPVQEWNRKIYNDIYLKAIEGPFVAFILSILTRLSSGCELQISNSLQLTVSVPSDKTCRNFNKMPLQLTKPAPQFKTTAVVNGEFKDVSLSDYKGKYVVLFFYPLDLEAHITPEVKQEISKAVTVPSPSFLQMIQKAVCSCQRTPNEVPNDNDQGTKDTSHEKQNGTFVCPTEIIAFSDRADDFRKIGCEVIGASTDSHFTHLAWINTPRKQGGLGPMNIPLISDKSHRIARDYGVLNEETGIPFRGLFIIDDKQNLRQITVNDLPVGRSVEETLRLVQAFQYTDKYGEVCPANWRPGAKTIKPDTKAAQEYFVDAN</sequence>
<dbReference type="GO" id="GO:0008340">
    <property type="term" value="P:determination of adult lifespan"/>
    <property type="evidence" value="ECO:0007669"/>
    <property type="project" value="UniProtKB-ARBA"/>
</dbReference>
<evidence type="ECO:0000256" key="7">
    <source>
        <dbReference type="ARBA" id="ARBA00023284"/>
    </source>
</evidence>
<keyword evidence="6" id="KW-1015">Disulfide bond</keyword>
<feature type="region of interest" description="Disordered" evidence="9">
    <location>
        <begin position="220"/>
        <end position="239"/>
    </location>
</feature>
<dbReference type="InterPro" id="IPR013766">
    <property type="entry name" value="Thioredoxin_domain"/>
</dbReference>
<dbReference type="InterPro" id="IPR019479">
    <property type="entry name" value="Peroxiredoxin_C"/>
</dbReference>
<dbReference type="PANTHER" id="PTHR10681">
    <property type="entry name" value="THIOREDOXIN PEROXIDASE"/>
    <property type="match status" value="1"/>
</dbReference>
<keyword evidence="4" id="KW-0049">Antioxidant</keyword>
<dbReference type="SUPFAM" id="SSF52833">
    <property type="entry name" value="Thioredoxin-like"/>
    <property type="match status" value="2"/>
</dbReference>
<keyword evidence="3" id="KW-0575">Peroxidase</keyword>
<dbReference type="AlphaFoldDB" id="A0A835G3K8"/>
<keyword evidence="5" id="KW-0560">Oxidoreductase</keyword>
<keyword evidence="7" id="KW-0676">Redox-active center</keyword>
<proteinExistence type="inferred from homology"/>
<dbReference type="Proteomes" id="UP000648187">
    <property type="component" value="Unassembled WGS sequence"/>
</dbReference>
<evidence type="ECO:0000256" key="6">
    <source>
        <dbReference type="ARBA" id="ARBA00023157"/>
    </source>
</evidence>